<proteinExistence type="inferred from homology"/>
<evidence type="ECO:0000256" key="6">
    <source>
        <dbReference type="ARBA" id="ARBA00022989"/>
    </source>
</evidence>
<reference evidence="11 12" key="1">
    <citation type="submission" date="2016-10" db="EMBL/GenBank/DDBJ databases">
        <authorList>
            <person name="de Groot N.N."/>
        </authorList>
    </citation>
    <scope>NUCLEOTIDE SEQUENCE [LARGE SCALE GENOMIC DNA]</scope>
    <source>
        <strain evidence="11 12">DSM 8512</strain>
    </source>
</reference>
<comment type="similarity">
    <text evidence="8 9">Belongs to the TRAP transporter small permease family.</text>
</comment>
<evidence type="ECO:0000256" key="4">
    <source>
        <dbReference type="ARBA" id="ARBA00022519"/>
    </source>
</evidence>
<protein>
    <recommendedName>
        <fullName evidence="9">TRAP transporter small permease protein</fullName>
    </recommendedName>
</protein>
<keyword evidence="7 9" id="KW-0472">Membrane</keyword>
<keyword evidence="6 9" id="KW-1133">Transmembrane helix</keyword>
<dbReference type="OrthoDB" id="4250245at2"/>
<keyword evidence="3" id="KW-1003">Cell membrane</keyword>
<comment type="function">
    <text evidence="9">Part of the tripartite ATP-independent periplasmic (TRAP) transport system.</text>
</comment>
<dbReference type="GO" id="GO:0005886">
    <property type="term" value="C:plasma membrane"/>
    <property type="evidence" value="ECO:0007669"/>
    <property type="project" value="UniProtKB-SubCell"/>
</dbReference>
<dbReference type="STRING" id="34002.SAMN04489859_100396"/>
<evidence type="ECO:0000313" key="12">
    <source>
        <dbReference type="Proteomes" id="UP000199054"/>
    </source>
</evidence>
<feature type="transmembrane region" description="Helical" evidence="9">
    <location>
        <begin position="21"/>
        <end position="40"/>
    </location>
</feature>
<dbReference type="RefSeq" id="WP_090610500.1">
    <property type="nucleotide sequence ID" value="NZ_CP067125.1"/>
</dbReference>
<evidence type="ECO:0000259" key="10">
    <source>
        <dbReference type="Pfam" id="PF04290"/>
    </source>
</evidence>
<dbReference type="PANTHER" id="PTHR35011">
    <property type="entry name" value="2,3-DIKETO-L-GULONATE TRAP TRANSPORTER SMALL PERMEASE PROTEIN YIAM"/>
    <property type="match status" value="1"/>
</dbReference>
<dbReference type="EMBL" id="FODE01000003">
    <property type="protein sequence ID" value="SEN25319.1"/>
    <property type="molecule type" value="Genomic_DNA"/>
</dbReference>
<evidence type="ECO:0000256" key="9">
    <source>
        <dbReference type="RuleBase" id="RU369079"/>
    </source>
</evidence>
<evidence type="ECO:0000256" key="8">
    <source>
        <dbReference type="ARBA" id="ARBA00038436"/>
    </source>
</evidence>
<organism evidence="11 12">
    <name type="scientific">Paracoccus alcaliphilus</name>
    <dbReference type="NCBI Taxonomy" id="34002"/>
    <lineage>
        <taxon>Bacteria</taxon>
        <taxon>Pseudomonadati</taxon>
        <taxon>Pseudomonadota</taxon>
        <taxon>Alphaproteobacteria</taxon>
        <taxon>Rhodobacterales</taxon>
        <taxon>Paracoccaceae</taxon>
        <taxon>Paracoccus</taxon>
    </lineage>
</organism>
<evidence type="ECO:0000256" key="2">
    <source>
        <dbReference type="ARBA" id="ARBA00022448"/>
    </source>
</evidence>
<dbReference type="PANTHER" id="PTHR35011:SF2">
    <property type="entry name" value="2,3-DIKETO-L-GULONATE TRAP TRANSPORTER SMALL PERMEASE PROTEIN YIAM"/>
    <property type="match status" value="1"/>
</dbReference>
<comment type="subunit">
    <text evidence="9">The complex comprises the extracytoplasmic solute receptor protein and the two transmembrane proteins.</text>
</comment>
<keyword evidence="5 9" id="KW-0812">Transmembrane</keyword>
<evidence type="ECO:0000313" key="11">
    <source>
        <dbReference type="EMBL" id="SEN25319.1"/>
    </source>
</evidence>
<evidence type="ECO:0000256" key="1">
    <source>
        <dbReference type="ARBA" id="ARBA00004429"/>
    </source>
</evidence>
<dbReference type="GO" id="GO:0022857">
    <property type="term" value="F:transmembrane transporter activity"/>
    <property type="evidence" value="ECO:0007669"/>
    <property type="project" value="UniProtKB-UniRule"/>
</dbReference>
<feature type="transmembrane region" description="Helical" evidence="9">
    <location>
        <begin position="52"/>
        <end position="68"/>
    </location>
</feature>
<evidence type="ECO:0000256" key="3">
    <source>
        <dbReference type="ARBA" id="ARBA00022475"/>
    </source>
</evidence>
<keyword evidence="2 9" id="KW-0813">Transport</keyword>
<keyword evidence="12" id="KW-1185">Reference proteome</keyword>
<evidence type="ECO:0000256" key="5">
    <source>
        <dbReference type="ARBA" id="ARBA00022692"/>
    </source>
</evidence>
<gene>
    <name evidence="11" type="ORF">SAMN04489859_100396</name>
</gene>
<dbReference type="InterPro" id="IPR055348">
    <property type="entry name" value="DctQ"/>
</dbReference>
<name>A0A1H8F0S1_9RHOB</name>
<feature type="transmembrane region" description="Helical" evidence="9">
    <location>
        <begin position="89"/>
        <end position="110"/>
    </location>
</feature>
<comment type="subcellular location">
    <subcellularLocation>
        <location evidence="1 9">Cell inner membrane</location>
        <topology evidence="1 9">Multi-pass membrane protein</topology>
    </subcellularLocation>
</comment>
<dbReference type="InterPro" id="IPR007387">
    <property type="entry name" value="TRAP_DctQ"/>
</dbReference>
<dbReference type="Proteomes" id="UP000199054">
    <property type="component" value="Unassembled WGS sequence"/>
</dbReference>
<sequence>MPKIRPVFAWLRRRAENLLAAMLLAMFLVFLLQIVSRYALNLPIGWTHEISVILWIWLVLFGATFVVPDTEEMRFDLLYGSVGPRTRRALAFTTAVILVTLFCWSLPATWDYVTFMKIERSAYLRIRFDWLYAIYVVFAVGMILRQLWIGWAAVFGRAPEAYDPTKASSGI</sequence>
<dbReference type="AlphaFoldDB" id="A0A1H8F0S1"/>
<keyword evidence="4 9" id="KW-0997">Cell inner membrane</keyword>
<dbReference type="Pfam" id="PF04290">
    <property type="entry name" value="DctQ"/>
    <property type="match status" value="1"/>
</dbReference>
<feature type="domain" description="Tripartite ATP-independent periplasmic transporters DctQ component" evidence="10">
    <location>
        <begin position="26"/>
        <end position="147"/>
    </location>
</feature>
<dbReference type="GO" id="GO:0015740">
    <property type="term" value="P:C4-dicarboxylate transport"/>
    <property type="evidence" value="ECO:0007669"/>
    <property type="project" value="TreeGrafter"/>
</dbReference>
<accession>A0A1H8F0S1</accession>
<evidence type="ECO:0000256" key="7">
    <source>
        <dbReference type="ARBA" id="ARBA00023136"/>
    </source>
</evidence>
<feature type="transmembrane region" description="Helical" evidence="9">
    <location>
        <begin position="130"/>
        <end position="148"/>
    </location>
</feature>